<dbReference type="PROSITE" id="PS50931">
    <property type="entry name" value="HTH_LYSR"/>
    <property type="match status" value="1"/>
</dbReference>
<dbReference type="PANTHER" id="PTHR30126:SF5">
    <property type="entry name" value="HTH-TYPE TRANSCRIPTIONAL ACTIVATOR CMPR"/>
    <property type="match status" value="1"/>
</dbReference>
<dbReference type="STRING" id="32040.SAMN04489710_101453"/>
<dbReference type="GO" id="GO:0000976">
    <property type="term" value="F:transcription cis-regulatory region binding"/>
    <property type="evidence" value="ECO:0007669"/>
    <property type="project" value="TreeGrafter"/>
</dbReference>
<dbReference type="PRINTS" id="PR00039">
    <property type="entry name" value="HTHLYSR"/>
</dbReference>
<dbReference type="OrthoDB" id="9785745at2"/>
<evidence type="ECO:0000259" key="5">
    <source>
        <dbReference type="PROSITE" id="PS50931"/>
    </source>
</evidence>
<proteinExistence type="inferred from homology"/>
<dbReference type="Gene3D" id="3.40.190.290">
    <property type="match status" value="1"/>
</dbReference>
<organism evidence="6 7">
    <name type="scientific">Paracidovorax konjaci</name>
    <dbReference type="NCBI Taxonomy" id="32040"/>
    <lineage>
        <taxon>Bacteria</taxon>
        <taxon>Pseudomonadati</taxon>
        <taxon>Pseudomonadota</taxon>
        <taxon>Betaproteobacteria</taxon>
        <taxon>Burkholderiales</taxon>
        <taxon>Comamonadaceae</taxon>
        <taxon>Paracidovorax</taxon>
    </lineage>
</organism>
<dbReference type="GO" id="GO:0003700">
    <property type="term" value="F:DNA-binding transcription factor activity"/>
    <property type="evidence" value="ECO:0007669"/>
    <property type="project" value="InterPro"/>
</dbReference>
<evidence type="ECO:0000256" key="2">
    <source>
        <dbReference type="ARBA" id="ARBA00023015"/>
    </source>
</evidence>
<evidence type="ECO:0000256" key="4">
    <source>
        <dbReference type="ARBA" id="ARBA00023163"/>
    </source>
</evidence>
<evidence type="ECO:0000313" key="6">
    <source>
        <dbReference type="EMBL" id="SFD38919.1"/>
    </source>
</evidence>
<dbReference type="Proteomes" id="UP000199517">
    <property type="component" value="Unassembled WGS sequence"/>
</dbReference>
<dbReference type="InterPro" id="IPR036388">
    <property type="entry name" value="WH-like_DNA-bd_sf"/>
</dbReference>
<keyword evidence="3 6" id="KW-0238">DNA-binding</keyword>
<dbReference type="EMBL" id="FOMQ01000001">
    <property type="protein sequence ID" value="SFD38919.1"/>
    <property type="molecule type" value="Genomic_DNA"/>
</dbReference>
<keyword evidence="7" id="KW-1185">Reference proteome</keyword>
<evidence type="ECO:0000256" key="3">
    <source>
        <dbReference type="ARBA" id="ARBA00023125"/>
    </source>
</evidence>
<dbReference type="SUPFAM" id="SSF46785">
    <property type="entry name" value="Winged helix' DNA-binding domain"/>
    <property type="match status" value="1"/>
</dbReference>
<protein>
    <submittedName>
        <fullName evidence="6">DNA-binding transcriptional regulator, LysR family</fullName>
    </submittedName>
</protein>
<dbReference type="CDD" id="cd08419">
    <property type="entry name" value="PBP2_CbbR_RubisCO_like"/>
    <property type="match status" value="1"/>
</dbReference>
<accession>A0A1I1RX48</accession>
<reference evidence="7" key="1">
    <citation type="submission" date="2016-10" db="EMBL/GenBank/DDBJ databases">
        <authorList>
            <person name="Varghese N."/>
            <person name="Submissions S."/>
        </authorList>
    </citation>
    <scope>NUCLEOTIDE SEQUENCE [LARGE SCALE GENOMIC DNA]</scope>
    <source>
        <strain evidence="7">DSM 7481</strain>
    </source>
</reference>
<dbReference type="InterPro" id="IPR000847">
    <property type="entry name" value="LysR_HTH_N"/>
</dbReference>
<dbReference type="InterPro" id="IPR005119">
    <property type="entry name" value="LysR_subst-bd"/>
</dbReference>
<dbReference type="Pfam" id="PF03466">
    <property type="entry name" value="LysR_substrate"/>
    <property type="match status" value="1"/>
</dbReference>
<name>A0A1I1RX48_9BURK</name>
<dbReference type="RefSeq" id="WP_092949352.1">
    <property type="nucleotide sequence ID" value="NZ_FOMQ01000001.1"/>
</dbReference>
<dbReference type="AlphaFoldDB" id="A0A1I1RX48"/>
<keyword evidence="4" id="KW-0804">Transcription</keyword>
<evidence type="ECO:0000256" key="1">
    <source>
        <dbReference type="ARBA" id="ARBA00009437"/>
    </source>
</evidence>
<dbReference type="SUPFAM" id="SSF53850">
    <property type="entry name" value="Periplasmic binding protein-like II"/>
    <property type="match status" value="1"/>
</dbReference>
<dbReference type="PANTHER" id="PTHR30126">
    <property type="entry name" value="HTH-TYPE TRANSCRIPTIONAL REGULATOR"/>
    <property type="match status" value="1"/>
</dbReference>
<feature type="domain" description="HTH lysR-type" evidence="5">
    <location>
        <begin position="1"/>
        <end position="60"/>
    </location>
</feature>
<dbReference type="Gene3D" id="1.10.10.10">
    <property type="entry name" value="Winged helix-like DNA-binding domain superfamily/Winged helix DNA-binding domain"/>
    <property type="match status" value="1"/>
</dbReference>
<comment type="similarity">
    <text evidence="1">Belongs to the LysR transcriptional regulatory family.</text>
</comment>
<keyword evidence="2" id="KW-0805">Transcription regulation</keyword>
<gene>
    <name evidence="6" type="ORF">SAMN04489710_101453</name>
</gene>
<sequence>MHATFRQLQLMLALAETGSVTGAARQCHVTQPTASMQLKELSDAIGLPLYERVGKRLHLTQAGEAAAGTARAIAAEWETLEQRVAALKGVSQGRLRLAVASTAKYFIPRMLGRFCAEHPGVDVALQVLNRDGVVQRLLANEDDLYILSVPPRGVPHDRQVLLSNPLVVIAAIDHPLAARRRVRLEHLRKEPFILRETGSGTRLAIDEHFKALGFAPRVRLELGSNEAIKQSVAARMGLGLVSRHALAADPTAEGITILRAERMPIPSSWYVLWPPGKRFSPIAETFLQQLLQQARGWEVHS</sequence>
<evidence type="ECO:0000313" key="7">
    <source>
        <dbReference type="Proteomes" id="UP000199517"/>
    </source>
</evidence>
<dbReference type="InterPro" id="IPR036390">
    <property type="entry name" value="WH_DNA-bd_sf"/>
</dbReference>
<dbReference type="Pfam" id="PF00126">
    <property type="entry name" value="HTH_1"/>
    <property type="match status" value="1"/>
</dbReference>